<dbReference type="AlphaFoldDB" id="Q118I1"/>
<dbReference type="EMBL" id="CP000393">
    <property type="protein sequence ID" value="ABG50093.1"/>
    <property type="molecule type" value="Genomic_DNA"/>
</dbReference>
<reference evidence="1" key="1">
    <citation type="submission" date="2006-06" db="EMBL/GenBank/DDBJ databases">
        <title>Complete sequence of Trichodesmium erythraeum IMS101.</title>
        <authorList>
            <consortium name="US DOE Joint Genome Institute"/>
            <person name="Copeland A."/>
            <person name="Lucas S."/>
            <person name="Lapidus A."/>
            <person name="Barry K."/>
            <person name="Detter J.C."/>
            <person name="Glavina del Rio T."/>
            <person name="Hammon N."/>
            <person name="Israni S."/>
            <person name="Dalin E."/>
            <person name="Tice H."/>
            <person name="Pitluck S."/>
            <person name="Kiss H."/>
            <person name="Munk A.C."/>
            <person name="Brettin T."/>
            <person name="Bruce D."/>
            <person name="Han C."/>
            <person name="Tapia R."/>
            <person name="Gilna P."/>
            <person name="Schmutz J."/>
            <person name="Larimer F."/>
            <person name="Land M."/>
            <person name="Hauser L."/>
            <person name="Kyrpides N."/>
            <person name="Kim E."/>
            <person name="Richardson P."/>
        </authorList>
    </citation>
    <scope>NUCLEOTIDE SEQUENCE [LARGE SCALE GENOMIC DNA]</scope>
    <source>
        <strain evidence="1">IMS101</strain>
    </source>
</reference>
<dbReference type="eggNOG" id="ENOG503304D">
    <property type="taxonomic scope" value="Bacteria"/>
</dbReference>
<name>Q118I1_TRIEI</name>
<accession>Q118I1</accession>
<organism evidence="1">
    <name type="scientific">Trichodesmium erythraeum (strain IMS101)</name>
    <dbReference type="NCBI Taxonomy" id="203124"/>
    <lineage>
        <taxon>Bacteria</taxon>
        <taxon>Bacillati</taxon>
        <taxon>Cyanobacteriota</taxon>
        <taxon>Cyanophyceae</taxon>
        <taxon>Oscillatoriophycideae</taxon>
        <taxon>Oscillatoriales</taxon>
        <taxon>Microcoleaceae</taxon>
        <taxon>Trichodesmium</taxon>
    </lineage>
</organism>
<dbReference type="InterPro" id="IPR021336">
    <property type="entry name" value="DUF2949"/>
</dbReference>
<dbReference type="Pfam" id="PF11165">
    <property type="entry name" value="DUF2949"/>
    <property type="match status" value="1"/>
</dbReference>
<proteinExistence type="predicted"/>
<dbReference type="HOGENOM" id="CLU_184319_1_0_3"/>
<evidence type="ECO:0000313" key="1">
    <source>
        <dbReference type="EMBL" id="ABG50093.1"/>
    </source>
</evidence>
<sequence>MSKKQAQLINFLKWELSISESAIATALRHQEEGCNQLPMILWQYGLVTLKQLDQIFDWLQTASV</sequence>
<dbReference type="KEGG" id="ter:Tery_0654"/>
<protein>
    <recommendedName>
        <fullName evidence="2">DUF2949 domain-containing protein</fullName>
    </recommendedName>
</protein>
<dbReference type="STRING" id="203124.Tery_0654"/>
<gene>
    <name evidence="1" type="ordered locus">Tery_0654</name>
</gene>
<evidence type="ECO:0008006" key="2">
    <source>
        <dbReference type="Google" id="ProtNLM"/>
    </source>
</evidence>
<dbReference type="RefSeq" id="WP_011610486.1">
    <property type="nucleotide sequence ID" value="NC_008312.1"/>
</dbReference>